<keyword evidence="2 3" id="KW-0238">DNA-binding</keyword>
<dbReference type="CDD" id="cd15831">
    <property type="entry name" value="BTAD"/>
    <property type="match status" value="1"/>
</dbReference>
<dbReference type="InterPro" id="IPR049945">
    <property type="entry name" value="AAA_22"/>
</dbReference>
<protein>
    <submittedName>
        <fullName evidence="6">ATPase/DNA-binding SARP family transcriptional activator</fullName>
    </submittedName>
</protein>
<proteinExistence type="inferred from homology"/>
<dbReference type="Pfam" id="PF25872">
    <property type="entry name" value="HTH_77"/>
    <property type="match status" value="1"/>
</dbReference>
<evidence type="ECO:0000313" key="7">
    <source>
        <dbReference type="Proteomes" id="UP001225356"/>
    </source>
</evidence>
<dbReference type="InterPro" id="IPR016032">
    <property type="entry name" value="Sig_transdc_resp-reg_C-effctor"/>
</dbReference>
<dbReference type="PROSITE" id="PS51755">
    <property type="entry name" value="OMPR_PHOB"/>
    <property type="match status" value="1"/>
</dbReference>
<feature type="domain" description="OmpR/PhoB-type" evidence="5">
    <location>
        <begin position="1"/>
        <end position="92"/>
    </location>
</feature>
<name>A0ABT9QNV1_9ACTN</name>
<dbReference type="RefSeq" id="WP_307565121.1">
    <property type="nucleotide sequence ID" value="NZ_JAUSQU010000001.1"/>
</dbReference>
<dbReference type="SUPFAM" id="SSF52540">
    <property type="entry name" value="P-loop containing nucleoside triphosphate hydrolases"/>
    <property type="match status" value="1"/>
</dbReference>
<gene>
    <name evidence="6" type="ORF">J2853_007286</name>
</gene>
<dbReference type="InterPro" id="IPR001867">
    <property type="entry name" value="OmpR/PhoB-type_DNA-bd"/>
</dbReference>
<evidence type="ECO:0000256" key="3">
    <source>
        <dbReference type="PROSITE-ProRule" id="PRU01091"/>
    </source>
</evidence>
<dbReference type="EMBL" id="JAUSQU010000001">
    <property type="protein sequence ID" value="MDP9848075.1"/>
    <property type="molecule type" value="Genomic_DNA"/>
</dbReference>
<accession>A0ABT9QNV1</accession>
<keyword evidence="7" id="KW-1185">Reference proteome</keyword>
<organism evidence="6 7">
    <name type="scientific">Streptosporangium lutulentum</name>
    <dbReference type="NCBI Taxonomy" id="1461250"/>
    <lineage>
        <taxon>Bacteria</taxon>
        <taxon>Bacillati</taxon>
        <taxon>Actinomycetota</taxon>
        <taxon>Actinomycetes</taxon>
        <taxon>Streptosporangiales</taxon>
        <taxon>Streptosporangiaceae</taxon>
        <taxon>Streptosporangium</taxon>
    </lineage>
</organism>
<dbReference type="InterPro" id="IPR011990">
    <property type="entry name" value="TPR-like_helical_dom_sf"/>
</dbReference>
<dbReference type="PRINTS" id="PR00364">
    <property type="entry name" value="DISEASERSIST"/>
</dbReference>
<dbReference type="Proteomes" id="UP001225356">
    <property type="component" value="Unassembled WGS sequence"/>
</dbReference>
<dbReference type="Gene3D" id="1.25.40.10">
    <property type="entry name" value="Tetratricopeptide repeat domain"/>
    <property type="match status" value="2"/>
</dbReference>
<evidence type="ECO:0000256" key="1">
    <source>
        <dbReference type="ARBA" id="ARBA00005820"/>
    </source>
</evidence>
<reference evidence="6 7" key="1">
    <citation type="submission" date="2023-07" db="EMBL/GenBank/DDBJ databases">
        <title>Sequencing the genomes of 1000 actinobacteria strains.</title>
        <authorList>
            <person name="Klenk H.-P."/>
        </authorList>
    </citation>
    <scope>NUCLEOTIDE SEQUENCE [LARGE SCALE GENOMIC DNA]</scope>
    <source>
        <strain evidence="6 7">DSM 46740</strain>
    </source>
</reference>
<dbReference type="SUPFAM" id="SSF46894">
    <property type="entry name" value="C-terminal effector domain of the bipartite response regulators"/>
    <property type="match status" value="1"/>
</dbReference>
<evidence type="ECO:0000313" key="6">
    <source>
        <dbReference type="EMBL" id="MDP9848075.1"/>
    </source>
</evidence>
<feature type="region of interest" description="Disordered" evidence="4">
    <location>
        <begin position="247"/>
        <end position="266"/>
    </location>
</feature>
<dbReference type="InterPro" id="IPR027417">
    <property type="entry name" value="P-loop_NTPase"/>
</dbReference>
<dbReference type="PANTHER" id="PTHR47691">
    <property type="entry name" value="REGULATOR-RELATED"/>
    <property type="match status" value="1"/>
</dbReference>
<dbReference type="InterPro" id="IPR036388">
    <property type="entry name" value="WH-like_DNA-bd_sf"/>
</dbReference>
<dbReference type="InterPro" id="IPR058852">
    <property type="entry name" value="HTH_77"/>
</dbReference>
<evidence type="ECO:0000256" key="4">
    <source>
        <dbReference type="SAM" id="MobiDB-lite"/>
    </source>
</evidence>
<dbReference type="Pfam" id="PF13424">
    <property type="entry name" value="TPR_12"/>
    <property type="match status" value="1"/>
</dbReference>
<dbReference type="SMART" id="SM01043">
    <property type="entry name" value="BTAD"/>
    <property type="match status" value="1"/>
</dbReference>
<dbReference type="InterPro" id="IPR005158">
    <property type="entry name" value="BTAD"/>
</dbReference>
<dbReference type="SMART" id="SM00862">
    <property type="entry name" value="Trans_reg_C"/>
    <property type="match status" value="1"/>
</dbReference>
<feature type="DNA-binding region" description="OmpR/PhoB-type" evidence="3">
    <location>
        <begin position="1"/>
        <end position="92"/>
    </location>
</feature>
<dbReference type="SUPFAM" id="SSF48452">
    <property type="entry name" value="TPR-like"/>
    <property type="match status" value="2"/>
</dbReference>
<comment type="similarity">
    <text evidence="1">Belongs to the AfsR/DnrI/RedD regulatory family.</text>
</comment>
<dbReference type="PANTHER" id="PTHR47691:SF3">
    <property type="entry name" value="HTH-TYPE TRANSCRIPTIONAL REGULATOR RV0890C-RELATED"/>
    <property type="match status" value="1"/>
</dbReference>
<comment type="caution">
    <text evidence="6">The sequence shown here is derived from an EMBL/GenBank/DDBJ whole genome shotgun (WGS) entry which is preliminary data.</text>
</comment>
<dbReference type="Pfam" id="PF03704">
    <property type="entry name" value="BTAD"/>
    <property type="match status" value="1"/>
</dbReference>
<feature type="compositionally biased region" description="Low complexity" evidence="4">
    <location>
        <begin position="247"/>
        <end position="263"/>
    </location>
</feature>
<evidence type="ECO:0000259" key="5">
    <source>
        <dbReference type="PROSITE" id="PS51755"/>
    </source>
</evidence>
<dbReference type="Gene3D" id="3.40.50.300">
    <property type="entry name" value="P-loop containing nucleotide triphosphate hydrolases"/>
    <property type="match status" value="1"/>
</dbReference>
<sequence length="1073" mass="114814">MRFGILGSTEVWLSDGRLAAIGGPRLRALLGLLLLDAGRMVTSERLIDGLYGTAPPAGAVNALQAQVSRLRHLLAGDGDVVVRHPAGYLLAVAPESVDAHRFERLAAEGRGALDAGDPLRAEETLREALDLWRGPALADVLEAPFAAAQAARLEELRIAATEDQVEARLALGRHRETVAGLQELVAAHPLRERLRGQLMRALYACGRQADALATYEDARRRLADELGADPSPELAATHLSVLRADLPPATRAPSPAASPPDASQDVRHGIPAQLTTLIGRSGELARIGELLAGARLVTLTGPGGTGKTRLAVETAGRERGDDGEVCFVELAPLADGADVPQAVLGALGLRESGTLPGSNRPAHDPLMRLTSILADRRMLLILDNCEHVVGATAGLAARLLSSCPTLRILATSREALGITGEVLCPIPPLGLPPADASSAEALAFPAVRLFADRASAVRPGFDLGADVDAVLHICRTLDGLPLAIELAAARLRSLPASEIATRLDDRFRLLSRGSRTAQPRHQTLRAVVEWSWDLLDEDERTLARRLTVFAGGADLEAAERVSGLSDVVDVLSGLVDKSLVEVADDRYRMLDTIRAFCAERLAEAGEEEALRRAHGEYFLDLAETADPHLRAARQLEWLRVLDREHDNLHAALHRAIESDPAFALRLMSALAGYWWLRGLRTEGATLAGELLDRLGSGVPDGLSQEYALCVLLVASTGGHDPEIRHHMEAAYSIVMALDELPRQPVINVISALITGPPSDDDYSAMLYRMERIGVDPWMRALMDFGEGHQQLWNGRPAEAPWMFDRALGGFRSIGDRWGIMMTLSALAELAGWHGSMDESNALMSEALGLAEELDATADIAELLRVRADTNVRAGDVDGARADYERAAGLARRVGNPEILASARLGLGEIARLLGDLDDAQRQYEAALACCRPEWYNGSNVRQRIHVALGRLAEARQDTGTALYWHRLALAPGAGPRNLPITALAMEGLAGVALLEDDGERAAFLLGVGTALRGLALAGDPDVDRVRTRARARIGVPAFERAYGRGSALTSGQMASLSTDQMLAIAEGPSATGQ</sequence>
<evidence type="ECO:0000256" key="2">
    <source>
        <dbReference type="ARBA" id="ARBA00023125"/>
    </source>
</evidence>
<dbReference type="Gene3D" id="1.10.10.10">
    <property type="entry name" value="Winged helix-like DNA-binding domain superfamily/Winged helix DNA-binding domain"/>
    <property type="match status" value="1"/>
</dbReference>
<dbReference type="Pfam" id="PF13401">
    <property type="entry name" value="AAA_22"/>
    <property type="match status" value="1"/>
</dbReference>